<dbReference type="PaxDb" id="65489-OBART03G23930.1"/>
<dbReference type="InterPro" id="IPR014352">
    <property type="entry name" value="FERM/acyl-CoA-bd_prot_sf"/>
</dbReference>
<dbReference type="Pfam" id="PF00887">
    <property type="entry name" value="ACBP"/>
    <property type="match status" value="1"/>
</dbReference>
<accession>A0A0D3FKN2</accession>
<dbReference type="Gene3D" id="1.20.80.10">
    <property type="match status" value="1"/>
</dbReference>
<dbReference type="PROSITE" id="PS51228">
    <property type="entry name" value="ACB_2"/>
    <property type="match status" value="1"/>
</dbReference>
<dbReference type="GO" id="GO:0000062">
    <property type="term" value="F:fatty-acyl-CoA binding"/>
    <property type="evidence" value="ECO:0007669"/>
    <property type="project" value="InterPro"/>
</dbReference>
<evidence type="ECO:0000256" key="2">
    <source>
        <dbReference type="ARBA" id="ARBA00023121"/>
    </source>
</evidence>
<evidence type="ECO:0000256" key="1">
    <source>
        <dbReference type="ARBA" id="ARBA00005567"/>
    </source>
</evidence>
<comment type="similarity">
    <text evidence="1">Belongs to the ACBP family.</text>
</comment>
<evidence type="ECO:0000313" key="6">
    <source>
        <dbReference type="Proteomes" id="UP000026960"/>
    </source>
</evidence>
<dbReference type="HOGENOM" id="CLU_2310374_0_0_1"/>
<dbReference type="STRING" id="65489.A0A0D3FKN2"/>
<evidence type="ECO:0000256" key="3">
    <source>
        <dbReference type="SAM" id="MobiDB-lite"/>
    </source>
</evidence>
<dbReference type="InterPro" id="IPR000582">
    <property type="entry name" value="Acyl-CoA-binding_protein"/>
</dbReference>
<dbReference type="Proteomes" id="UP000026960">
    <property type="component" value="Chromosome 3"/>
</dbReference>
<evidence type="ECO:0000259" key="4">
    <source>
        <dbReference type="PROSITE" id="PS51228"/>
    </source>
</evidence>
<sequence>MGLQEDFEEYAEKAKTLPESTSNEDKLILYGLYKQATVGDADAFAGARDDTSAPTSAEWDEEAEKAEKPPRSHAASAGNRRGAALPPRPVQPLQRSERER</sequence>
<dbReference type="PRINTS" id="PR00689">
    <property type="entry name" value="ACOABINDINGP"/>
</dbReference>
<keyword evidence="6" id="KW-1185">Reference proteome</keyword>
<dbReference type="AlphaFoldDB" id="A0A0D3FKN2"/>
<reference evidence="5" key="2">
    <citation type="submission" date="2015-03" db="UniProtKB">
        <authorList>
            <consortium name="EnsemblPlants"/>
        </authorList>
    </citation>
    <scope>IDENTIFICATION</scope>
</reference>
<feature type="region of interest" description="Disordered" evidence="3">
    <location>
        <begin position="1"/>
        <end position="24"/>
    </location>
</feature>
<dbReference type="eggNOG" id="KOG0817">
    <property type="taxonomic scope" value="Eukaryota"/>
</dbReference>
<feature type="domain" description="ACB" evidence="4">
    <location>
        <begin position="3"/>
        <end position="100"/>
    </location>
</feature>
<protein>
    <recommendedName>
        <fullName evidence="4">ACB domain-containing protein</fullName>
    </recommendedName>
</protein>
<dbReference type="Gramene" id="OBART03G23930.1">
    <property type="protein sequence ID" value="OBART03G23930.1"/>
    <property type="gene ID" value="OBART03G23930"/>
</dbReference>
<dbReference type="InterPro" id="IPR035984">
    <property type="entry name" value="Acyl-CoA-binding_sf"/>
</dbReference>
<reference evidence="5" key="1">
    <citation type="journal article" date="2009" name="Rice">
        <title>De Novo Next Generation Sequencing of Plant Genomes.</title>
        <authorList>
            <person name="Rounsley S."/>
            <person name="Marri P.R."/>
            <person name="Yu Y."/>
            <person name="He R."/>
            <person name="Sisneros N."/>
            <person name="Goicoechea J.L."/>
            <person name="Lee S.J."/>
            <person name="Angelova A."/>
            <person name="Kudrna D."/>
            <person name="Luo M."/>
            <person name="Affourtit J."/>
            <person name="Desany B."/>
            <person name="Knight J."/>
            <person name="Niazi F."/>
            <person name="Egholm M."/>
            <person name="Wing R.A."/>
        </authorList>
    </citation>
    <scope>NUCLEOTIDE SEQUENCE [LARGE SCALE GENOMIC DNA]</scope>
    <source>
        <strain evidence="5">cv. IRGC 105608</strain>
    </source>
</reference>
<organism evidence="5">
    <name type="scientific">Oryza barthii</name>
    <dbReference type="NCBI Taxonomy" id="65489"/>
    <lineage>
        <taxon>Eukaryota</taxon>
        <taxon>Viridiplantae</taxon>
        <taxon>Streptophyta</taxon>
        <taxon>Embryophyta</taxon>
        <taxon>Tracheophyta</taxon>
        <taxon>Spermatophyta</taxon>
        <taxon>Magnoliopsida</taxon>
        <taxon>Liliopsida</taxon>
        <taxon>Poales</taxon>
        <taxon>Poaceae</taxon>
        <taxon>BOP clade</taxon>
        <taxon>Oryzoideae</taxon>
        <taxon>Oryzeae</taxon>
        <taxon>Oryzinae</taxon>
        <taxon>Oryza</taxon>
    </lineage>
</organism>
<name>A0A0D3FKN2_9ORYZ</name>
<dbReference type="InterPro" id="IPR022408">
    <property type="entry name" value="Acyl-CoA-binding_prot_CS"/>
</dbReference>
<proteinExistence type="inferred from homology"/>
<dbReference type="EnsemblPlants" id="OBART03G23930.1">
    <property type="protein sequence ID" value="OBART03G23930.1"/>
    <property type="gene ID" value="OBART03G23930"/>
</dbReference>
<dbReference type="SUPFAM" id="SSF47027">
    <property type="entry name" value="Acyl-CoA binding protein"/>
    <property type="match status" value="1"/>
</dbReference>
<evidence type="ECO:0000313" key="5">
    <source>
        <dbReference type="EnsemblPlants" id="OBART03G23930.1"/>
    </source>
</evidence>
<feature type="region of interest" description="Disordered" evidence="3">
    <location>
        <begin position="44"/>
        <end position="100"/>
    </location>
</feature>
<dbReference type="PROSITE" id="PS00880">
    <property type="entry name" value="ACB_1"/>
    <property type="match status" value="1"/>
</dbReference>
<keyword evidence="2" id="KW-0446">Lipid-binding</keyword>